<feature type="region of interest" description="Disordered" evidence="8">
    <location>
        <begin position="139"/>
        <end position="172"/>
    </location>
</feature>
<evidence type="ECO:0000256" key="4">
    <source>
        <dbReference type="ARBA" id="ARBA00022737"/>
    </source>
</evidence>
<keyword evidence="5" id="KW-0547">Nucleotide-binding</keyword>
<feature type="compositionally biased region" description="Acidic residues" evidence="8">
    <location>
        <begin position="144"/>
        <end position="154"/>
    </location>
</feature>
<dbReference type="InterPro" id="IPR027417">
    <property type="entry name" value="P-loop_NTPase"/>
</dbReference>
<dbReference type="FunFam" id="3.40.50.300:FF:001185">
    <property type="entry name" value="GTPase Der"/>
    <property type="match status" value="1"/>
</dbReference>
<evidence type="ECO:0000256" key="1">
    <source>
        <dbReference type="ARBA" id="ARBA00008279"/>
    </source>
</evidence>
<dbReference type="OrthoDB" id="8954335at2759"/>
<dbReference type="SUPFAM" id="SSF52540">
    <property type="entry name" value="P-loop containing nucleoside triphosphate hydrolases"/>
    <property type="match status" value="2"/>
</dbReference>
<dbReference type="AlphaFoldDB" id="A0A1Y1I103"/>
<dbReference type="Gene3D" id="3.40.50.300">
    <property type="entry name" value="P-loop containing nucleotide triphosphate hydrolases"/>
    <property type="match status" value="2"/>
</dbReference>
<accession>A0A1Y1I103</accession>
<dbReference type="PRINTS" id="PR00326">
    <property type="entry name" value="GTP1OBG"/>
</dbReference>
<evidence type="ECO:0000256" key="2">
    <source>
        <dbReference type="ARBA" id="ARBA00020953"/>
    </source>
</evidence>
<dbReference type="InterPro" id="IPR031166">
    <property type="entry name" value="G_ENGA"/>
</dbReference>
<name>A0A1Y1I103_KLENI</name>
<dbReference type="InterPro" id="IPR005225">
    <property type="entry name" value="Small_GTP-bd"/>
</dbReference>
<dbReference type="FunFam" id="3.40.50.300:FF:000040">
    <property type="entry name" value="GTPase Der"/>
    <property type="match status" value="1"/>
</dbReference>
<dbReference type="NCBIfam" id="TIGR03594">
    <property type="entry name" value="GTPase_EngA"/>
    <property type="match status" value="1"/>
</dbReference>
<feature type="region of interest" description="Disordered" evidence="8">
    <location>
        <begin position="650"/>
        <end position="676"/>
    </location>
</feature>
<dbReference type="InterPro" id="IPR015946">
    <property type="entry name" value="KH_dom-like_a/b"/>
</dbReference>
<protein>
    <recommendedName>
        <fullName evidence="2">GTPase Der</fullName>
    </recommendedName>
    <alternativeName>
        <fullName evidence="7">GTP-binding protein EngA</fullName>
    </alternativeName>
</protein>
<reference evidence="10 11" key="1">
    <citation type="journal article" date="2014" name="Nat. Commun.">
        <title>Klebsormidium flaccidum genome reveals primary factors for plant terrestrial adaptation.</title>
        <authorList>
            <person name="Hori K."/>
            <person name="Maruyama F."/>
            <person name="Fujisawa T."/>
            <person name="Togashi T."/>
            <person name="Yamamoto N."/>
            <person name="Seo M."/>
            <person name="Sato S."/>
            <person name="Yamada T."/>
            <person name="Mori H."/>
            <person name="Tajima N."/>
            <person name="Moriyama T."/>
            <person name="Ikeuchi M."/>
            <person name="Watanabe M."/>
            <person name="Wada H."/>
            <person name="Kobayashi K."/>
            <person name="Saito M."/>
            <person name="Masuda T."/>
            <person name="Sasaki-Sekimoto Y."/>
            <person name="Mashiguchi K."/>
            <person name="Awai K."/>
            <person name="Shimojima M."/>
            <person name="Masuda S."/>
            <person name="Iwai M."/>
            <person name="Nobusawa T."/>
            <person name="Narise T."/>
            <person name="Kondo S."/>
            <person name="Saito H."/>
            <person name="Sato R."/>
            <person name="Murakawa M."/>
            <person name="Ihara Y."/>
            <person name="Oshima-Yamada Y."/>
            <person name="Ohtaka K."/>
            <person name="Satoh M."/>
            <person name="Sonobe K."/>
            <person name="Ishii M."/>
            <person name="Ohtani R."/>
            <person name="Kanamori-Sato M."/>
            <person name="Honoki R."/>
            <person name="Miyazaki D."/>
            <person name="Mochizuki H."/>
            <person name="Umetsu J."/>
            <person name="Higashi K."/>
            <person name="Shibata D."/>
            <person name="Kamiya Y."/>
            <person name="Sato N."/>
            <person name="Nakamura Y."/>
            <person name="Tabata S."/>
            <person name="Ida S."/>
            <person name="Kurokawa K."/>
            <person name="Ohta H."/>
        </authorList>
    </citation>
    <scope>NUCLEOTIDE SEQUENCE [LARGE SCALE GENOMIC DNA]</scope>
    <source>
        <strain evidence="10 11">NIES-2285</strain>
    </source>
</reference>
<feature type="domain" description="EngA-type G" evidence="9">
    <location>
        <begin position="387"/>
        <end position="567"/>
    </location>
</feature>
<evidence type="ECO:0000256" key="7">
    <source>
        <dbReference type="ARBA" id="ARBA00032345"/>
    </source>
</evidence>
<dbReference type="STRING" id="105231.A0A1Y1I103"/>
<dbReference type="Pfam" id="PF01926">
    <property type="entry name" value="MMR_HSR1"/>
    <property type="match status" value="2"/>
</dbReference>
<dbReference type="InterPro" id="IPR016484">
    <property type="entry name" value="GTPase_Der"/>
</dbReference>
<dbReference type="EMBL" id="DF237075">
    <property type="protein sequence ID" value="GAQ82831.1"/>
    <property type="molecule type" value="Genomic_DNA"/>
</dbReference>
<sequence length="676" mass="73814">MEALSTAQHLGGLCLDPQHLLRGSTRGKHCQQSGPARALLNGEAHVGRALLKQSASSLSPLFDSLRCEGSPVVRRGIAVCQAVQTVDSNVNPSKASHFERLDDEGANEPLTPEEYEKAAKKVLEDYARELELVNRLADEREAAGEDDEEGDYDGEGEKKKKKKRMKRREAGWEVPDSQLPTVAIVGRPNVGKSALFNRIAGGDIAIVHDEPGVTRDRLYSRGFWGRNEFMLVDTGGVMTVPKSESIGSDATTIHFGGGLEGLKRAAEEAARAGLPGMIERQAANAVEGAHAIIFVVDGQEGLTAADTEIAQWLRREHSDKPITLAVNKCESPVRGQLQAAEFWPLGYEPVPVSAITATGTGELMDRVCVKLPMRIDNPLEENEERPLGIAIVGRPNVGKSSILNALVGEERTIVSPISGTTRDAIDQSFKGEDGQAYRLIDTAGIRRRTRVQATGSRAEALSVNRAFKAIKRADVVCLVIEAMSGVVEQDYKLAERVAAEGKACVVVVNKWDTVPNKETNTMKTWEEAIRDRLRGLSWAPMIFISAATGQRVPKLLEVAAKAGEQHGRRLSTATLNAVVQEAVQFKQPAAGKAGRRGKIYYCTQAAVRPPTFIFFVNSADLFNDSYRRYIERQLRSNVGYPGTPLRLVWRSKPKDKAERSSQQAKAAQNSRGGQRQ</sequence>
<dbReference type="GO" id="GO:0005525">
    <property type="term" value="F:GTP binding"/>
    <property type="evidence" value="ECO:0007669"/>
    <property type="project" value="UniProtKB-KW"/>
</dbReference>
<comment type="similarity">
    <text evidence="1">Belongs to the TRAFAC class TrmE-Era-EngA-EngB-Septin-like GTPase superfamily. EngA (Der) GTPase family.</text>
</comment>
<dbReference type="Gene3D" id="3.30.300.20">
    <property type="match status" value="1"/>
</dbReference>
<dbReference type="PANTHER" id="PTHR43834">
    <property type="entry name" value="GTPASE DER"/>
    <property type="match status" value="1"/>
</dbReference>
<dbReference type="FunFam" id="3.30.300.20:FF:000004">
    <property type="entry name" value="GTPase Der"/>
    <property type="match status" value="1"/>
</dbReference>
<evidence type="ECO:0000256" key="3">
    <source>
        <dbReference type="ARBA" id="ARBA00022517"/>
    </source>
</evidence>
<evidence type="ECO:0000313" key="11">
    <source>
        <dbReference type="Proteomes" id="UP000054558"/>
    </source>
</evidence>
<dbReference type="HAMAP" id="MF_00195">
    <property type="entry name" value="GTPase_Der"/>
    <property type="match status" value="1"/>
</dbReference>
<dbReference type="PANTHER" id="PTHR43834:SF2">
    <property type="entry name" value="GTPASE DER"/>
    <property type="match status" value="1"/>
</dbReference>
<dbReference type="InterPro" id="IPR032859">
    <property type="entry name" value="KH_dom-like"/>
</dbReference>
<keyword evidence="4" id="KW-0677">Repeat</keyword>
<evidence type="ECO:0000256" key="8">
    <source>
        <dbReference type="SAM" id="MobiDB-lite"/>
    </source>
</evidence>
<dbReference type="NCBIfam" id="TIGR00231">
    <property type="entry name" value="small_GTP"/>
    <property type="match status" value="1"/>
</dbReference>
<dbReference type="OMA" id="CNLPQYV"/>
<organism evidence="10 11">
    <name type="scientific">Klebsormidium nitens</name>
    <name type="common">Green alga</name>
    <name type="synonym">Ulothrix nitens</name>
    <dbReference type="NCBI Taxonomy" id="105231"/>
    <lineage>
        <taxon>Eukaryota</taxon>
        <taxon>Viridiplantae</taxon>
        <taxon>Streptophyta</taxon>
        <taxon>Klebsormidiophyceae</taxon>
        <taxon>Klebsormidiales</taxon>
        <taxon>Klebsormidiaceae</taxon>
        <taxon>Klebsormidium</taxon>
    </lineage>
</organism>
<feature type="compositionally biased region" description="Polar residues" evidence="8">
    <location>
        <begin position="660"/>
        <end position="676"/>
    </location>
</feature>
<dbReference type="GO" id="GO:0009507">
    <property type="term" value="C:chloroplast"/>
    <property type="evidence" value="ECO:0000318"/>
    <property type="project" value="GO_Central"/>
</dbReference>
<evidence type="ECO:0000256" key="5">
    <source>
        <dbReference type="ARBA" id="ARBA00022741"/>
    </source>
</evidence>
<dbReference type="InterPro" id="IPR006073">
    <property type="entry name" value="GTP-bd"/>
</dbReference>
<proteinExistence type="inferred from homology"/>
<keyword evidence="11" id="KW-1185">Reference proteome</keyword>
<dbReference type="Pfam" id="PF14714">
    <property type="entry name" value="KH_dom-like"/>
    <property type="match status" value="1"/>
</dbReference>
<dbReference type="PROSITE" id="PS51712">
    <property type="entry name" value="G_ENGA"/>
    <property type="match status" value="1"/>
</dbReference>
<evidence type="ECO:0000313" key="10">
    <source>
        <dbReference type="EMBL" id="GAQ82831.1"/>
    </source>
</evidence>
<evidence type="ECO:0000259" key="9">
    <source>
        <dbReference type="PROSITE" id="PS51712"/>
    </source>
</evidence>
<dbReference type="CDD" id="cd01894">
    <property type="entry name" value="EngA1"/>
    <property type="match status" value="1"/>
</dbReference>
<dbReference type="Proteomes" id="UP000054558">
    <property type="component" value="Unassembled WGS sequence"/>
</dbReference>
<evidence type="ECO:0000256" key="6">
    <source>
        <dbReference type="ARBA" id="ARBA00023134"/>
    </source>
</evidence>
<dbReference type="CDD" id="cd01895">
    <property type="entry name" value="EngA2"/>
    <property type="match status" value="1"/>
</dbReference>
<keyword evidence="3" id="KW-0690">Ribosome biogenesis</keyword>
<gene>
    <name evidence="10" type="ORF">KFL_001260010</name>
</gene>
<dbReference type="GO" id="GO:0042254">
    <property type="term" value="P:ribosome biogenesis"/>
    <property type="evidence" value="ECO:0007669"/>
    <property type="project" value="UniProtKB-KW"/>
</dbReference>
<keyword evidence="6" id="KW-0342">GTP-binding</keyword>